<dbReference type="InterPro" id="IPR014044">
    <property type="entry name" value="CAP_dom"/>
</dbReference>
<evidence type="ECO:0000259" key="1">
    <source>
        <dbReference type="SMART" id="SM00198"/>
    </source>
</evidence>
<name>A0A915K6W0_ROMCU</name>
<dbReference type="Proteomes" id="UP000887565">
    <property type="component" value="Unplaced"/>
</dbReference>
<keyword evidence="2" id="KW-1185">Reference proteome</keyword>
<sequence>VWDQRLADVSKHLASTCLAQHSHPSYRWSKAGFRQIGESLWWRYEHHMRRNVRWFVQDLYNEKPFYNFDTDYCRPREMCGHYKQMVEQLAQKEFWYTMQVVWANSCAIGCAAAYCRHMFDSLKNAWYTGHLVVCHYGPA</sequence>
<proteinExistence type="predicted"/>
<dbReference type="Gene3D" id="3.40.33.10">
    <property type="entry name" value="CAP"/>
    <property type="match status" value="1"/>
</dbReference>
<dbReference type="AlphaFoldDB" id="A0A915K6W0"/>
<dbReference type="InterPro" id="IPR035940">
    <property type="entry name" value="CAP_sf"/>
</dbReference>
<protein>
    <submittedName>
        <fullName evidence="3">SCP domain-containing protein</fullName>
    </submittedName>
</protein>
<organism evidence="2 3">
    <name type="scientific">Romanomermis culicivorax</name>
    <name type="common">Nematode worm</name>
    <dbReference type="NCBI Taxonomy" id="13658"/>
    <lineage>
        <taxon>Eukaryota</taxon>
        <taxon>Metazoa</taxon>
        <taxon>Ecdysozoa</taxon>
        <taxon>Nematoda</taxon>
        <taxon>Enoplea</taxon>
        <taxon>Dorylaimia</taxon>
        <taxon>Mermithida</taxon>
        <taxon>Mermithoidea</taxon>
        <taxon>Mermithidae</taxon>
        <taxon>Romanomermis</taxon>
    </lineage>
</organism>
<accession>A0A915K6W0</accession>
<dbReference type="SUPFAM" id="SSF55797">
    <property type="entry name" value="PR-1-like"/>
    <property type="match status" value="1"/>
</dbReference>
<dbReference type="SMART" id="SM00198">
    <property type="entry name" value="SCP"/>
    <property type="match status" value="1"/>
</dbReference>
<reference evidence="3" key="1">
    <citation type="submission" date="2022-11" db="UniProtKB">
        <authorList>
            <consortium name="WormBaseParasite"/>
        </authorList>
    </citation>
    <scope>IDENTIFICATION</scope>
</reference>
<evidence type="ECO:0000313" key="2">
    <source>
        <dbReference type="Proteomes" id="UP000887565"/>
    </source>
</evidence>
<dbReference type="Pfam" id="PF00188">
    <property type="entry name" value="CAP"/>
    <property type="match status" value="1"/>
</dbReference>
<dbReference type="WBParaSite" id="nRc.2.0.1.t34481-RA">
    <property type="protein sequence ID" value="nRc.2.0.1.t34481-RA"/>
    <property type="gene ID" value="nRc.2.0.1.g34481"/>
</dbReference>
<feature type="domain" description="SCP" evidence="1">
    <location>
        <begin position="1"/>
        <end position="139"/>
    </location>
</feature>
<evidence type="ECO:0000313" key="3">
    <source>
        <dbReference type="WBParaSite" id="nRc.2.0.1.t34481-RA"/>
    </source>
</evidence>
<dbReference type="InterPro" id="IPR001283">
    <property type="entry name" value="CRISP-related"/>
</dbReference>
<dbReference type="PANTHER" id="PTHR10334">
    <property type="entry name" value="CYSTEINE-RICH SECRETORY PROTEIN-RELATED"/>
    <property type="match status" value="1"/>
</dbReference>